<dbReference type="FunFam" id="2.60.120.830:FF:000001">
    <property type="entry name" value="A disintegrin and metalloproteinase with thrombospondin motifs 1"/>
    <property type="match status" value="1"/>
</dbReference>
<dbReference type="FunFam" id="2.20.100.10:FF:000005">
    <property type="entry name" value="ADAM metallopeptidase with thrombospondin type 1 motif 9"/>
    <property type="match status" value="3"/>
</dbReference>
<dbReference type="PRINTS" id="PR01857">
    <property type="entry name" value="ADAMTSFAMILY"/>
</dbReference>
<evidence type="ECO:0000256" key="13">
    <source>
        <dbReference type="ARBA" id="ARBA00023180"/>
    </source>
</evidence>
<feature type="binding site" evidence="15 18">
    <location>
        <position position="386"/>
    </location>
    <ligand>
        <name>Zn(2+)</name>
        <dbReference type="ChEBI" id="CHEBI:29105"/>
        <note>catalytic</note>
    </ligand>
</feature>
<keyword evidence="3" id="KW-0272">Extracellular matrix</keyword>
<dbReference type="Pfam" id="PF17771">
    <property type="entry name" value="ADAMTS_CR_2"/>
    <property type="match status" value="1"/>
</dbReference>
<feature type="disulfide bond" evidence="16">
    <location>
        <begin position="515"/>
        <end position="526"/>
    </location>
</feature>
<evidence type="ECO:0000256" key="12">
    <source>
        <dbReference type="ARBA" id="ARBA00023157"/>
    </source>
</evidence>
<comment type="cofactor">
    <cofactor evidence="15">
        <name>Zn(2+)</name>
        <dbReference type="ChEBI" id="CHEBI:29105"/>
    </cofactor>
    <text evidence="15">Binds 1 zinc ion per subunit.</text>
</comment>
<evidence type="ECO:0000259" key="22">
    <source>
        <dbReference type="PROSITE" id="PS50287"/>
    </source>
</evidence>
<evidence type="ECO:0000256" key="5">
    <source>
        <dbReference type="ARBA" id="ARBA00022723"/>
    </source>
</evidence>
<dbReference type="SMART" id="SM00209">
    <property type="entry name" value="TSP1"/>
    <property type="match status" value="8"/>
</dbReference>
<feature type="binding site" evidence="15">
    <location>
        <position position="239"/>
    </location>
    <ligand>
        <name>Ca(2+)</name>
        <dbReference type="ChEBI" id="CHEBI:29108"/>
        <label>2</label>
    </ligand>
</feature>
<evidence type="ECO:0000256" key="6">
    <source>
        <dbReference type="ARBA" id="ARBA00022729"/>
    </source>
</evidence>
<feature type="compositionally biased region" description="Acidic residues" evidence="19">
    <location>
        <begin position="1093"/>
        <end position="1111"/>
    </location>
</feature>
<feature type="binding site" evidence="15">
    <location>
        <position position="334"/>
    </location>
    <ligand>
        <name>Ca(2+)</name>
        <dbReference type="ChEBI" id="CHEBI:29108"/>
        <label>1</label>
    </ligand>
</feature>
<keyword evidence="6 20" id="KW-0732">Signal</keyword>
<feature type="compositionally biased region" description="Basic residues" evidence="19">
    <location>
        <begin position="1056"/>
        <end position="1076"/>
    </location>
</feature>
<dbReference type="Gene3D" id="2.20.100.10">
    <property type="entry name" value="Thrombospondin type-1 (TSP1) repeat"/>
    <property type="match status" value="7"/>
</dbReference>
<dbReference type="GO" id="GO:0005604">
    <property type="term" value="C:basement membrane"/>
    <property type="evidence" value="ECO:0007669"/>
    <property type="project" value="UniProtKB-SubCell"/>
</dbReference>
<evidence type="ECO:0000256" key="1">
    <source>
        <dbReference type="ARBA" id="ARBA00004302"/>
    </source>
</evidence>
<dbReference type="Gene3D" id="3.40.1620.60">
    <property type="match status" value="1"/>
</dbReference>
<dbReference type="InterPro" id="IPR041645">
    <property type="entry name" value="ADAMTS_CR_2"/>
</dbReference>
<evidence type="ECO:0000313" key="24">
    <source>
        <dbReference type="Proteomes" id="UP000807504"/>
    </source>
</evidence>
<name>A0A8T0FAW4_ARGBR</name>
<reference evidence="23" key="1">
    <citation type="journal article" date="2020" name="bioRxiv">
        <title>Chromosome-level reference genome of the European wasp spider Argiope bruennichi: a resource for studies on range expansion and evolutionary adaptation.</title>
        <authorList>
            <person name="Sheffer M.M."/>
            <person name="Hoppe A."/>
            <person name="Krehenwinkel H."/>
            <person name="Uhl G."/>
            <person name="Kuss A.W."/>
            <person name="Jensen L."/>
            <person name="Jensen C."/>
            <person name="Gillespie R.G."/>
            <person name="Hoff K.J."/>
            <person name="Prost S."/>
        </authorList>
    </citation>
    <scope>NUCLEOTIDE SEQUENCE</scope>
</reference>
<evidence type="ECO:0000256" key="19">
    <source>
        <dbReference type="SAM" id="MobiDB-lite"/>
    </source>
</evidence>
<evidence type="ECO:0000256" key="15">
    <source>
        <dbReference type="PIRSR" id="PIRSR613273-2"/>
    </source>
</evidence>
<feature type="signal peptide" evidence="20">
    <location>
        <begin position="1"/>
        <end position="20"/>
    </location>
</feature>
<evidence type="ECO:0000256" key="7">
    <source>
        <dbReference type="ARBA" id="ARBA00022737"/>
    </source>
</evidence>
<feature type="disulfide bond" evidence="16">
    <location>
        <begin position="564"/>
        <end position="576"/>
    </location>
</feature>
<dbReference type="GO" id="GO:0016020">
    <property type="term" value="C:membrane"/>
    <property type="evidence" value="ECO:0007669"/>
    <property type="project" value="InterPro"/>
</dbReference>
<feature type="disulfide bond" evidence="16">
    <location>
        <begin position="345"/>
        <end position="352"/>
    </location>
</feature>
<feature type="disulfide bond" evidence="16">
    <location>
        <begin position="316"/>
        <end position="370"/>
    </location>
</feature>
<dbReference type="InterPro" id="IPR024079">
    <property type="entry name" value="MetalloPept_cat_dom_sf"/>
</dbReference>
<evidence type="ECO:0000313" key="23">
    <source>
        <dbReference type="EMBL" id="KAF8786083.1"/>
    </source>
</evidence>
<dbReference type="InterPro" id="IPR002870">
    <property type="entry name" value="Peptidase_M12B_N"/>
</dbReference>
<feature type="binding site" evidence="15">
    <location>
        <position position="449"/>
    </location>
    <ligand>
        <name>Ca(2+)</name>
        <dbReference type="ChEBI" id="CHEBI:29108"/>
        <label>2</label>
    </ligand>
</feature>
<feature type="disulfide bond" evidence="16">
    <location>
        <begin position="364"/>
        <end position="446"/>
    </location>
</feature>
<dbReference type="Pfam" id="PF19030">
    <property type="entry name" value="TSP1_ADAMTS"/>
    <property type="match status" value="6"/>
</dbReference>
<dbReference type="InterPro" id="IPR045371">
    <property type="entry name" value="ADAMTS_CR_3"/>
</dbReference>
<evidence type="ECO:0000256" key="10">
    <source>
        <dbReference type="ARBA" id="ARBA00022869"/>
    </source>
</evidence>
<feature type="binding site" evidence="15">
    <location>
        <position position="327"/>
    </location>
    <ligand>
        <name>Ca(2+)</name>
        <dbReference type="ChEBI" id="CHEBI:29108"/>
        <label>2</label>
    </ligand>
</feature>
<dbReference type="Pfam" id="PF05986">
    <property type="entry name" value="ADAMTS_spacer1"/>
    <property type="match status" value="1"/>
</dbReference>
<feature type="disulfide bond" evidence="16">
    <location>
        <begin position="484"/>
        <end position="502"/>
    </location>
</feature>
<keyword evidence="8" id="KW-0378">Hydrolase</keyword>
<keyword evidence="5 15" id="KW-0479">Metal-binding</keyword>
<keyword evidence="10" id="KW-0084">Basement membrane</keyword>
<dbReference type="OMA" id="NYINIVM"/>
<feature type="disulfide bond" evidence="16">
    <location>
        <begin position="549"/>
        <end position="586"/>
    </location>
</feature>
<dbReference type="Pfam" id="PF01562">
    <property type="entry name" value="Pep_M12B_propep"/>
    <property type="match status" value="1"/>
</dbReference>
<dbReference type="InterPro" id="IPR010294">
    <property type="entry name" value="ADAMTS_spacer1"/>
</dbReference>
<feature type="domain" description="SRCR" evidence="22">
    <location>
        <begin position="920"/>
        <end position="966"/>
    </location>
</feature>
<comment type="caution">
    <text evidence="17">Lacks conserved residue(s) required for the propagation of feature annotation.</text>
</comment>
<dbReference type="SUPFAM" id="SSF55486">
    <property type="entry name" value="Metalloproteases ('zincins'), catalytic domain"/>
    <property type="match status" value="1"/>
</dbReference>
<feature type="binding site" evidence="15">
    <location>
        <position position="327"/>
    </location>
    <ligand>
        <name>Ca(2+)</name>
        <dbReference type="ChEBI" id="CHEBI:29108"/>
        <label>1</label>
    </ligand>
</feature>
<proteinExistence type="predicted"/>
<evidence type="ECO:0000256" key="14">
    <source>
        <dbReference type="PIRSR" id="PIRSR613273-1"/>
    </source>
</evidence>
<evidence type="ECO:0000256" key="8">
    <source>
        <dbReference type="ARBA" id="ARBA00022801"/>
    </source>
</evidence>
<dbReference type="PANTHER" id="PTHR13723:SF200">
    <property type="entry name" value="ADAM METALLOPEPTIDASE WITH THROMBOSPONDIN TYPE 1 MOTIF B, ISOFORM B"/>
    <property type="match status" value="1"/>
</dbReference>
<feature type="binding site" evidence="15">
    <location>
        <position position="239"/>
    </location>
    <ligand>
        <name>Ca(2+)</name>
        <dbReference type="ChEBI" id="CHEBI:29108"/>
        <label>1</label>
    </ligand>
</feature>
<dbReference type="InterPro" id="IPR050439">
    <property type="entry name" value="ADAMTS_ADAMTS-like"/>
</dbReference>
<dbReference type="GO" id="GO:0004222">
    <property type="term" value="F:metalloendopeptidase activity"/>
    <property type="evidence" value="ECO:0007669"/>
    <property type="project" value="InterPro"/>
</dbReference>
<dbReference type="InterPro" id="IPR013273">
    <property type="entry name" value="ADAMTS/ADAMTS-like"/>
</dbReference>
<keyword evidence="15" id="KW-0106">Calcium</keyword>
<keyword evidence="24" id="KW-1185">Reference proteome</keyword>
<dbReference type="PROSITE" id="PS50287">
    <property type="entry name" value="SRCR_2"/>
    <property type="match status" value="1"/>
</dbReference>
<dbReference type="GO" id="GO:0006508">
    <property type="term" value="P:proteolysis"/>
    <property type="evidence" value="ECO:0007669"/>
    <property type="project" value="UniProtKB-KW"/>
</dbReference>
<gene>
    <name evidence="23" type="ORF">HNY73_007847</name>
</gene>
<feature type="chain" id="PRO_5035899874" evidence="20">
    <location>
        <begin position="21"/>
        <end position="1359"/>
    </location>
</feature>
<feature type="disulfide bond" evidence="16">
    <location>
        <begin position="473"/>
        <end position="496"/>
    </location>
</feature>
<dbReference type="FunFam" id="3.40.390.10:FF:000001">
    <property type="entry name" value="A disintegrin and metalloproteinase with thrombospondin motifs 1"/>
    <property type="match status" value="1"/>
</dbReference>
<dbReference type="InterPro" id="IPR001190">
    <property type="entry name" value="SRCR"/>
</dbReference>
<dbReference type="Gene3D" id="2.60.120.830">
    <property type="match status" value="1"/>
</dbReference>
<feature type="region of interest" description="Disordered" evidence="19">
    <location>
        <begin position="1043"/>
        <end position="1076"/>
    </location>
</feature>
<dbReference type="PROSITE" id="PS50092">
    <property type="entry name" value="TSP1"/>
    <property type="match status" value="6"/>
</dbReference>
<dbReference type="Pfam" id="PF01421">
    <property type="entry name" value="Reprolysin"/>
    <property type="match status" value="1"/>
</dbReference>
<dbReference type="EMBL" id="JABXBU010000015">
    <property type="protein sequence ID" value="KAF8786083.1"/>
    <property type="molecule type" value="Genomic_DNA"/>
</dbReference>
<comment type="caution">
    <text evidence="23">The sequence shown here is derived from an EMBL/GenBank/DDBJ whole genome shotgun (WGS) entry which is preliminary data.</text>
</comment>
<keyword evidence="13" id="KW-0325">Glycoprotein</keyword>
<evidence type="ECO:0000256" key="9">
    <source>
        <dbReference type="ARBA" id="ARBA00022833"/>
    </source>
</evidence>
<accession>A0A8T0FAW4</accession>
<feature type="disulfide bond" evidence="16">
    <location>
        <begin position="403"/>
        <end position="430"/>
    </location>
</feature>
<evidence type="ECO:0000256" key="4">
    <source>
        <dbReference type="ARBA" id="ARBA00022670"/>
    </source>
</evidence>
<dbReference type="CDD" id="cd04273">
    <property type="entry name" value="ZnMc_ADAMTS_like"/>
    <property type="match status" value="1"/>
</dbReference>
<evidence type="ECO:0000256" key="11">
    <source>
        <dbReference type="ARBA" id="ARBA00023049"/>
    </source>
</evidence>
<feature type="disulfide bond" evidence="16">
    <location>
        <begin position="491"/>
        <end position="521"/>
    </location>
</feature>
<reference evidence="23" key="2">
    <citation type="submission" date="2020-06" db="EMBL/GenBank/DDBJ databases">
        <authorList>
            <person name="Sheffer M."/>
        </authorList>
    </citation>
    <scope>NUCLEOTIDE SEQUENCE</scope>
</reference>
<keyword evidence="7" id="KW-0677">Repeat</keyword>
<feature type="binding site" evidence="15">
    <location>
        <position position="449"/>
    </location>
    <ligand>
        <name>Ca(2+)</name>
        <dbReference type="ChEBI" id="CHEBI:29108"/>
        <label>1</label>
    </ligand>
</feature>
<dbReference type="GO" id="GO:0030198">
    <property type="term" value="P:extracellular matrix organization"/>
    <property type="evidence" value="ECO:0007669"/>
    <property type="project" value="InterPro"/>
</dbReference>
<keyword evidence="2" id="KW-0964">Secreted</keyword>
<dbReference type="Proteomes" id="UP000807504">
    <property type="component" value="Unassembled WGS sequence"/>
</dbReference>
<organism evidence="23 24">
    <name type="scientific">Argiope bruennichi</name>
    <name type="common">Wasp spider</name>
    <name type="synonym">Aranea bruennichi</name>
    <dbReference type="NCBI Taxonomy" id="94029"/>
    <lineage>
        <taxon>Eukaryota</taxon>
        <taxon>Metazoa</taxon>
        <taxon>Ecdysozoa</taxon>
        <taxon>Arthropoda</taxon>
        <taxon>Chelicerata</taxon>
        <taxon>Arachnida</taxon>
        <taxon>Araneae</taxon>
        <taxon>Araneomorphae</taxon>
        <taxon>Entelegynae</taxon>
        <taxon>Araneoidea</taxon>
        <taxon>Araneidae</taxon>
        <taxon>Argiope</taxon>
    </lineage>
</organism>
<protein>
    <submittedName>
        <fullName evidence="23">A disintegrin and metalloproteinase with like protein</fullName>
    </submittedName>
</protein>
<evidence type="ECO:0000256" key="20">
    <source>
        <dbReference type="SAM" id="SignalP"/>
    </source>
</evidence>
<evidence type="ECO:0000256" key="16">
    <source>
        <dbReference type="PIRSR" id="PIRSR613273-3"/>
    </source>
</evidence>
<dbReference type="Pfam" id="PF19236">
    <property type="entry name" value="ADAMTS_CR_3"/>
    <property type="match status" value="1"/>
</dbReference>
<feature type="region of interest" description="Disordered" evidence="19">
    <location>
        <begin position="1090"/>
        <end position="1117"/>
    </location>
</feature>
<comment type="subcellular location">
    <subcellularLocation>
        <location evidence="1">Secreted</location>
        <location evidence="1">Extracellular space</location>
        <location evidence="1">Extracellular matrix</location>
        <location evidence="1">Basement membrane</location>
    </subcellularLocation>
</comment>
<dbReference type="InterPro" id="IPR001590">
    <property type="entry name" value="Peptidase_M12B"/>
</dbReference>
<feature type="domain" description="Peptidase M12B" evidence="21">
    <location>
        <begin position="236"/>
        <end position="451"/>
    </location>
</feature>
<dbReference type="SUPFAM" id="SSF82895">
    <property type="entry name" value="TSP-1 type 1 repeat"/>
    <property type="match status" value="7"/>
</dbReference>
<dbReference type="InterPro" id="IPR036383">
    <property type="entry name" value="TSP1_rpt_sf"/>
</dbReference>
<dbReference type="Gene3D" id="3.40.390.10">
    <property type="entry name" value="Collagenase (Catalytic Domain)"/>
    <property type="match status" value="1"/>
</dbReference>
<evidence type="ECO:0000256" key="18">
    <source>
        <dbReference type="PROSITE-ProRule" id="PRU00276"/>
    </source>
</evidence>
<keyword evidence="4" id="KW-0645">Protease</keyword>
<dbReference type="PROSITE" id="PS50215">
    <property type="entry name" value="ADAM_MEPRO"/>
    <property type="match status" value="1"/>
</dbReference>
<dbReference type="Pfam" id="PF00090">
    <property type="entry name" value="TSP_1"/>
    <property type="match status" value="1"/>
</dbReference>
<evidence type="ECO:0000259" key="21">
    <source>
        <dbReference type="PROSITE" id="PS50215"/>
    </source>
</evidence>
<dbReference type="FunFam" id="2.20.100.10:FF:000006">
    <property type="entry name" value="A disintegrin and metalloproteinase with thrombospondin motifs 1"/>
    <property type="match status" value="1"/>
</dbReference>
<sequence length="1359" mass="153767">MELPSAVLMTFFVFCYFVDGSIHRSRRQAEFFSQEVTHFDLIQPTKVTSDGQFLTYDVRHQTKLDRNGRFRRSVTGGDHVHYSVHLDGVQILLKLKPNLRLLSPGMVVERRGRLTRLTPSKHHRRHCFFHGNIVNNVIDSHAALSTCEGLKGLIRKGNEEYFIEPYFAHPFNSSAGQTHVIYKRSALRRPQIEMEGSCGNVDADFGLSLLDRKRESSAPTRGRSRRRRRRSVSSERNVETLVVADKMMVDYYSEEDIETYILTVMNMVSSLYHDASIGNAINIVLVRLILIETEDQEKAEELSISQHADDTLRSFCRWQKFVNPKDDTHPNHHDVAILLTRYNICTKANEPCSTLGLAEVAGMCQPHRSCNVNEDTGLALAYTVAHEMGHNFGMAHDGPHNGCQAPFGERQHVMSPHLNSDTSPLVWSNCSRDEITKFLDRDWGNCLDDEPSDHEFYFPELPPGAMYDAHHQCRLQYGPDAEHCEGIEDVCQTLWCRQDNKCVTRLEPAAEGTLCDRNMWCQMGRCTEIGERPEAIDGEWGQWEAWSPCSRTCGAGVSLSQRHCDNPMPAGGGRYCIGERKRYKMCNTQPCPENSPSFRAVQCSAYDDVPYKEELHTWLPVATPMTPCQLHCKPGGKFFSVMLSDTVADGTECNPGTRDVCINGKCRHVACDWAIDSEAQEDRCGVCHGDGTQCLTIRGNFTLRLGLGYVEVVEVPNGARNVRVEEKEEAINYLAVQGENGEFYLNGRWFIQWSGEYRAAGTTLYYQRDGEKETLHIPGPTKESLRILLLYQTENPGLVYEYTIPNRNATRQPEFHWTYADWTVCSASCGGGHQSSKPKCMEKEAGLVEDKYCDPATKPLEKTRDCNKHQCPAKWWTGPWQHCSASCGQRGIRKRTVICVRSLHRDQQIALLDEDCDVALRPLDSEPCPYKRPCHGERETWAASQWSDVCSDEPCNFQSRHVYCSQPDGRCKEEEKPTSRRPCANLTCGVWVVGNWSQCSTTCGDGIRKRNVTCRGGLQCHQATEPPQTEECHNKPCADSNEDSNFIPVNEPVPKKNGHKHRHGHELKSSSKKSSRPRFVAKDIIQIPLVELETNEEDDGEDEGESEDQLTDNEIGPPVLQKEPALIPYVFEDDEMDQDGSRYAWKVSVWTKCSNRCDGGSRKRDAVCLDTVSKHVVVEELCDAYKRPVTLETCNTEPCLDWIISEWSQCSTKCGEGEMRREVSCPRAHLCNPDTKPEEAATCSLRPCIDWVDGPWSQCSTTCGGGVQIRHVKCVNLTSQSSATGCSLEMKPNHRQPCNLDPCPENKAALSECRDKMENGLCKSLRHMCGTWYFKEKCCITCSRKSRPPRRQRPPHHHS</sequence>
<dbReference type="OrthoDB" id="412680at2759"/>
<keyword evidence="9 15" id="KW-0862">Zinc</keyword>
<keyword evidence="11" id="KW-0482">Metalloprotease</keyword>
<feature type="binding site" evidence="15">
    <location>
        <position position="446"/>
    </location>
    <ligand>
        <name>Ca(2+)</name>
        <dbReference type="ChEBI" id="CHEBI:29108"/>
        <label>1</label>
    </ligand>
</feature>
<keyword evidence="12 16" id="KW-1015">Disulfide bond</keyword>
<feature type="binding site" evidence="15 18">
    <location>
        <position position="390"/>
    </location>
    <ligand>
        <name>Zn(2+)</name>
        <dbReference type="ChEBI" id="CHEBI:29105"/>
        <note>catalytic</note>
    </ligand>
</feature>
<evidence type="ECO:0000256" key="2">
    <source>
        <dbReference type="ARBA" id="ARBA00022525"/>
    </source>
</evidence>
<feature type="active site" evidence="14 18">
    <location>
        <position position="387"/>
    </location>
</feature>
<dbReference type="PANTHER" id="PTHR13723">
    <property type="entry name" value="ADAMTS A DISINTEGRIN AND METALLOPROTEASE WITH THROMBOSPONDIN MOTIFS PROTEASE"/>
    <property type="match status" value="1"/>
</dbReference>
<evidence type="ECO:0000256" key="17">
    <source>
        <dbReference type="PROSITE-ProRule" id="PRU00196"/>
    </source>
</evidence>
<dbReference type="InterPro" id="IPR000884">
    <property type="entry name" value="TSP1_rpt"/>
</dbReference>
<dbReference type="GO" id="GO:0046872">
    <property type="term" value="F:metal ion binding"/>
    <property type="evidence" value="ECO:0007669"/>
    <property type="project" value="UniProtKB-KW"/>
</dbReference>
<feature type="disulfide bond" evidence="16">
    <location>
        <begin position="553"/>
        <end position="591"/>
    </location>
</feature>
<evidence type="ECO:0000256" key="3">
    <source>
        <dbReference type="ARBA" id="ARBA00022530"/>
    </source>
</evidence>
<feature type="binding site" evidence="15 18">
    <location>
        <position position="396"/>
    </location>
    <ligand>
        <name>Zn(2+)</name>
        <dbReference type="ChEBI" id="CHEBI:29105"/>
        <note>catalytic</note>
    </ligand>
</feature>